<keyword evidence="1" id="KW-0239">DNA-directed DNA polymerase</keyword>
<dbReference type="InterPro" id="IPR027417">
    <property type="entry name" value="P-loop_NTPase"/>
</dbReference>
<evidence type="ECO:0000256" key="1">
    <source>
        <dbReference type="RuleBase" id="RU364063"/>
    </source>
</evidence>
<dbReference type="PANTHER" id="PTHR11669">
    <property type="entry name" value="REPLICATION FACTOR C / DNA POLYMERASE III GAMMA-TAU SUBUNIT"/>
    <property type="match status" value="1"/>
</dbReference>
<comment type="catalytic activity">
    <reaction evidence="1">
        <text>DNA(n) + a 2'-deoxyribonucleoside 5'-triphosphate = DNA(n+1) + diphosphate</text>
        <dbReference type="Rhea" id="RHEA:22508"/>
        <dbReference type="Rhea" id="RHEA-COMP:17339"/>
        <dbReference type="Rhea" id="RHEA-COMP:17340"/>
        <dbReference type="ChEBI" id="CHEBI:33019"/>
        <dbReference type="ChEBI" id="CHEBI:61560"/>
        <dbReference type="ChEBI" id="CHEBI:173112"/>
        <dbReference type="EC" id="2.7.7.7"/>
    </reaction>
</comment>
<dbReference type="Pfam" id="PF13177">
    <property type="entry name" value="DNA_pol3_delta2"/>
    <property type="match status" value="1"/>
</dbReference>
<dbReference type="PANTHER" id="PTHR11669:SF0">
    <property type="entry name" value="PROTEIN STICHEL-LIKE 2"/>
    <property type="match status" value="1"/>
</dbReference>
<dbReference type="EMBL" id="PSRQ01000022">
    <property type="protein sequence ID" value="PWU23853.1"/>
    <property type="molecule type" value="Genomic_DNA"/>
</dbReference>
<dbReference type="EC" id="2.7.7.7" evidence="1"/>
<keyword evidence="1" id="KW-0235">DNA replication</keyword>
<dbReference type="InterPro" id="IPR012763">
    <property type="entry name" value="DNA_pol_III_sug/sutau_N"/>
</dbReference>
<name>A0A317JPW2_9BACT</name>
<dbReference type="Pfam" id="PF20964">
    <property type="entry name" value="DnaX_C"/>
    <property type="match status" value="1"/>
</dbReference>
<evidence type="ECO:0000256" key="2">
    <source>
        <dbReference type="SAM" id="MobiDB-lite"/>
    </source>
</evidence>
<accession>A0A317JPW2</accession>
<keyword evidence="1" id="KW-0067">ATP-binding</keyword>
<reference evidence="4 5" key="1">
    <citation type="submission" date="2018-02" db="EMBL/GenBank/DDBJ databases">
        <title>Genomic Reconstructions from Amazon Rainforest and Pasture Soil Reveal Novel Insights into the Physiology of Candidate Phyla in Tropical Sites.</title>
        <authorList>
            <person name="Kroeger M.E."/>
            <person name="Delmont T."/>
            <person name="Eren A.M."/>
            <person name="Guo J."/>
            <person name="Meyer K.M."/>
            <person name="Khan K."/>
            <person name="Rodrigues J.L.M."/>
            <person name="Bohannan B.J.M."/>
            <person name="Tringe S."/>
            <person name="Borges C.D."/>
            <person name="Tiedje J."/>
            <person name="Tsai S.M."/>
            <person name="Nusslein K."/>
        </authorList>
    </citation>
    <scope>NUCLEOTIDE SEQUENCE [LARGE SCALE GENOMIC DNA]</scope>
    <source>
        <strain evidence="4">Amazon FNV 2010 28 9</strain>
    </source>
</reference>
<dbReference type="InterPro" id="IPR050238">
    <property type="entry name" value="DNA_Rep/Repair_Clamp_Loader"/>
</dbReference>
<dbReference type="GO" id="GO:0005524">
    <property type="term" value="F:ATP binding"/>
    <property type="evidence" value="ECO:0007669"/>
    <property type="project" value="UniProtKB-KW"/>
</dbReference>
<feature type="region of interest" description="Disordered" evidence="2">
    <location>
        <begin position="384"/>
        <end position="415"/>
    </location>
</feature>
<dbReference type="GO" id="GO:0003887">
    <property type="term" value="F:DNA-directed DNA polymerase activity"/>
    <property type="evidence" value="ECO:0007669"/>
    <property type="project" value="UniProtKB-KW"/>
</dbReference>
<dbReference type="InterPro" id="IPR048448">
    <property type="entry name" value="DnaX-like_C"/>
</dbReference>
<keyword evidence="1" id="KW-0548">Nucleotidyltransferase</keyword>
<proteinExistence type="inferred from homology"/>
<dbReference type="CDD" id="cd00009">
    <property type="entry name" value="AAA"/>
    <property type="match status" value="1"/>
</dbReference>
<protein>
    <recommendedName>
        <fullName evidence="1">DNA polymerase III subunit gamma/tau</fullName>
        <ecNumber evidence="1">2.7.7.7</ecNumber>
    </recommendedName>
</protein>
<dbReference type="Proteomes" id="UP000246104">
    <property type="component" value="Unassembled WGS sequence"/>
</dbReference>
<evidence type="ECO:0000313" key="4">
    <source>
        <dbReference type="EMBL" id="PWU23853.1"/>
    </source>
</evidence>
<comment type="caution">
    <text evidence="4">The sequence shown here is derived from an EMBL/GenBank/DDBJ whole genome shotgun (WGS) entry which is preliminary data.</text>
</comment>
<evidence type="ECO:0000313" key="5">
    <source>
        <dbReference type="Proteomes" id="UP000246104"/>
    </source>
</evidence>
<dbReference type="GO" id="GO:0006261">
    <property type="term" value="P:DNA-templated DNA replication"/>
    <property type="evidence" value="ECO:0007669"/>
    <property type="project" value="TreeGrafter"/>
</dbReference>
<dbReference type="NCBIfam" id="TIGR02397">
    <property type="entry name" value="dnaX_nterm"/>
    <property type="match status" value="1"/>
</dbReference>
<sequence>MSWYRQYRPQTVAGLHITPVRENFLHILESGSFAHAYLLCGPKGTGKTSGARILAKVLNCEKNRETIQRGWVGDQGLEKKAESGKGKTLDAKRFTLCEPCNVCPTCIAITNGTSMCVTEMDAASNRGIDDIRELTTRVGLSPADGVVSVYIIDEVHMLTTEAFNALLKVLEEPPQHVVFILATTERHKVPETILSRCQLIAYRKATIDEVWVALRAIATAERIEASDEVLRRIATLADGSLRDGVKLFEQVGKGKTSVTLDEVNSSLGEGNSEIVEQFITALAKKDIERILTLCSTLEQGSINGAQFQKDVLSSLHARLIGAPAKKNPHFPTYVALLQKLNVAISPNLPIPWLPFELAAMEWCLSSCHSVGGSEACLHTESTKTELNSLSERKKSSDKPDATFKNEEQASSTLDSLPLTLPKEKEVVDVKKKNEEPLELESIPIDFQTFLSSWHSVLQLLKSKNSSLEALLRSTKPTGIAGKYVEVSVSYKFHKEQLELDRNLLVIEDVLFAIYKLKMTLRFSLVEKAKQAAISPDSNLSGVVHDVSLVKAAEDAFL</sequence>
<dbReference type="AlphaFoldDB" id="A0A317JPW2"/>
<feature type="compositionally biased region" description="Basic and acidic residues" evidence="2">
    <location>
        <begin position="390"/>
        <end position="407"/>
    </location>
</feature>
<feature type="domain" description="DNA polymerase III subunit tau-like C-terminal" evidence="3">
    <location>
        <begin position="449"/>
        <end position="536"/>
    </location>
</feature>
<dbReference type="SUPFAM" id="SSF52540">
    <property type="entry name" value="P-loop containing nucleoside triphosphate hydrolases"/>
    <property type="match status" value="1"/>
</dbReference>
<keyword evidence="1" id="KW-0808">Transferase</keyword>
<comment type="similarity">
    <text evidence="1">Belongs to the DnaX/STICHEL family.</text>
</comment>
<organism evidence="4 5">
    <name type="scientific">Candidatus Cerribacteria bacterium 'Amazon FNV 2010 28 9'</name>
    <dbReference type="NCBI Taxonomy" id="2081795"/>
    <lineage>
        <taxon>Bacteria</taxon>
        <taxon>Candidatus Cerribacteria</taxon>
    </lineage>
</organism>
<dbReference type="GO" id="GO:0009360">
    <property type="term" value="C:DNA polymerase III complex"/>
    <property type="evidence" value="ECO:0007669"/>
    <property type="project" value="InterPro"/>
</dbReference>
<evidence type="ECO:0000259" key="3">
    <source>
        <dbReference type="Pfam" id="PF20964"/>
    </source>
</evidence>
<keyword evidence="1" id="KW-0547">Nucleotide-binding</keyword>
<comment type="subunit">
    <text evidence="1">DNA polymerase III contains a core (composed of alpha, epsilon and theta chains) that associates with a tau subunit. This core dimerizes to form the POLIII' complex. PolIII' associates with the gamma complex (composed of gamma, delta, delta', psi and chi chains) and with the beta chain to form the complete DNA polymerase III complex.</text>
</comment>
<dbReference type="Gene3D" id="1.10.8.60">
    <property type="match status" value="1"/>
</dbReference>
<comment type="function">
    <text evidence="1">DNA polymerase III is a complex, multichain enzyme responsible for most of the replicative synthesis in bacteria. This DNA polymerase also exhibits 3' to 5' exonuclease activity.</text>
</comment>
<gene>
    <name evidence="1 4" type="primary">dnaX</name>
    <name evidence="4" type="ORF">C5B42_01680</name>
</gene>
<dbReference type="Gene3D" id="3.40.50.300">
    <property type="entry name" value="P-loop containing nucleotide triphosphate hydrolases"/>
    <property type="match status" value="1"/>
</dbReference>